<keyword evidence="4 7" id="KW-0802">TPR repeat</keyword>
<dbReference type="Pfam" id="PF00092">
    <property type="entry name" value="VWA"/>
    <property type="match status" value="1"/>
</dbReference>
<organism evidence="11 12">
    <name type="scientific">Candidatus Mcinerneyibacterium aminivorans</name>
    <dbReference type="NCBI Taxonomy" id="2703815"/>
    <lineage>
        <taxon>Bacteria</taxon>
        <taxon>Candidatus Macinerneyibacteriota</taxon>
        <taxon>Candidatus Mcinerneyibacteria</taxon>
        <taxon>Candidatus Mcinerneyibacteriales</taxon>
        <taxon>Candidatus Mcinerneyibacteriaceae</taxon>
        <taxon>Candidatus Mcinerneyibacterium</taxon>
    </lineage>
</organism>
<protein>
    <submittedName>
        <fullName evidence="11">VWA domain-containing protein</fullName>
    </submittedName>
</protein>
<name>A0A5D0ME76_9BACT</name>
<dbReference type="Pfam" id="PF13174">
    <property type="entry name" value="TPR_6"/>
    <property type="match status" value="1"/>
</dbReference>
<evidence type="ECO:0000256" key="4">
    <source>
        <dbReference type="ARBA" id="ARBA00022803"/>
    </source>
</evidence>
<evidence type="ECO:0000256" key="1">
    <source>
        <dbReference type="ARBA" id="ARBA00022475"/>
    </source>
</evidence>
<evidence type="ECO:0000256" key="2">
    <source>
        <dbReference type="ARBA" id="ARBA00022692"/>
    </source>
</evidence>
<evidence type="ECO:0000256" key="5">
    <source>
        <dbReference type="ARBA" id="ARBA00022989"/>
    </source>
</evidence>
<dbReference type="PROSITE" id="PS50234">
    <property type="entry name" value="VWFA"/>
    <property type="match status" value="1"/>
</dbReference>
<dbReference type="SMART" id="SM00028">
    <property type="entry name" value="TPR"/>
    <property type="match status" value="2"/>
</dbReference>
<feature type="transmembrane region" description="Helical" evidence="9">
    <location>
        <begin position="305"/>
        <end position="323"/>
    </location>
</feature>
<keyword evidence="5 9" id="KW-1133">Transmembrane helix</keyword>
<dbReference type="Gene3D" id="3.40.50.410">
    <property type="entry name" value="von Willebrand factor, type A domain"/>
    <property type="match status" value="1"/>
</dbReference>
<evidence type="ECO:0000256" key="7">
    <source>
        <dbReference type="PROSITE-ProRule" id="PRU00339"/>
    </source>
</evidence>
<evidence type="ECO:0000256" key="3">
    <source>
        <dbReference type="ARBA" id="ARBA00022737"/>
    </source>
</evidence>
<dbReference type="EMBL" id="VSIX01000014">
    <property type="protein sequence ID" value="TYB31967.1"/>
    <property type="molecule type" value="Genomic_DNA"/>
</dbReference>
<accession>A0A5D0ME76</accession>
<dbReference type="InterPro" id="IPR013105">
    <property type="entry name" value="TPR_2"/>
</dbReference>
<dbReference type="InterPro" id="IPR019734">
    <property type="entry name" value="TPR_rpt"/>
</dbReference>
<dbReference type="SUPFAM" id="SSF53300">
    <property type="entry name" value="vWA-like"/>
    <property type="match status" value="1"/>
</dbReference>
<keyword evidence="12" id="KW-1185">Reference proteome</keyword>
<feature type="compositionally biased region" description="Basic and acidic residues" evidence="8">
    <location>
        <begin position="479"/>
        <end position="573"/>
    </location>
</feature>
<dbReference type="InterPro" id="IPR002035">
    <property type="entry name" value="VWF_A"/>
</dbReference>
<dbReference type="Gene3D" id="1.25.40.10">
    <property type="entry name" value="Tetratricopeptide repeat domain"/>
    <property type="match status" value="1"/>
</dbReference>
<dbReference type="PROSITE" id="PS50005">
    <property type="entry name" value="TPR"/>
    <property type="match status" value="1"/>
</dbReference>
<gene>
    <name evidence="11" type="ORF">FXF47_01440</name>
</gene>
<evidence type="ECO:0000256" key="6">
    <source>
        <dbReference type="ARBA" id="ARBA00023136"/>
    </source>
</evidence>
<feature type="transmembrane region" description="Helical" evidence="9">
    <location>
        <begin position="6"/>
        <end position="25"/>
    </location>
</feature>
<evidence type="ECO:0000313" key="11">
    <source>
        <dbReference type="EMBL" id="TYB31967.1"/>
    </source>
</evidence>
<feature type="transmembrane region" description="Helical" evidence="9">
    <location>
        <begin position="52"/>
        <end position="69"/>
    </location>
</feature>
<dbReference type="Proteomes" id="UP000324143">
    <property type="component" value="Unassembled WGS sequence"/>
</dbReference>
<dbReference type="Pfam" id="PF07719">
    <property type="entry name" value="TPR_2"/>
    <property type="match status" value="1"/>
</dbReference>
<keyword evidence="3" id="KW-0677">Repeat</keyword>
<sequence length="573" mass="66899">MHWAAFEHIYLLIIPVFFVAINFFLNKKRMKVFDKYPHFKNMFFPKNRFRKLKFVLFISAMIFIILALMKPRWGIKNKEIKQKGYDIIIALDTSKSMLAKDLKPDRLTRAKKSISELVDYIDGSKLSYIAFAGVSRVVVPLTHDYNYIKNAVSATDTDEVSLQGTNFKDLIEKTVLIFSSSEKERFLILLSDGEDHEGNLNSLIKKAKENNIHIYTIPVGTENGSRIPVVSENNKITGFKKNKKGNYVISKTNLELMKKISSETGGETFYSSDIYSSLKKAIKSINSYSETNKSDFSYRSYKEKYHYFLLIGVLCLMGFVSLPHFKSIKIKVLLILILPIFMNFTLFDRGNILNNEAVDKYKEKKYTESLQKFKQAEKFSDDPALQYNIGNNLYKLKKYDDAMKHFESSISKLPKESLFNLGNSLYQMKKYNEAAKAYRKLLKKYPDFEKAKKNLELALKKAEEDKKKKKNNQKKNKNEKKDKNDKRKNGDEKKDSKKQNQNKDKGNNKQSEETGKKQDSKKQSKDQQKTSMKREVYDSLLENLRKKEIENLKNKQNEERRNKDGTEAFEKDW</sequence>
<dbReference type="SMART" id="SM00327">
    <property type="entry name" value="VWA"/>
    <property type="match status" value="1"/>
</dbReference>
<evidence type="ECO:0000259" key="10">
    <source>
        <dbReference type="PROSITE" id="PS50234"/>
    </source>
</evidence>
<feature type="region of interest" description="Disordered" evidence="8">
    <location>
        <begin position="462"/>
        <end position="573"/>
    </location>
</feature>
<proteinExistence type="predicted"/>
<keyword evidence="2 9" id="KW-0812">Transmembrane</keyword>
<evidence type="ECO:0000256" key="9">
    <source>
        <dbReference type="SAM" id="Phobius"/>
    </source>
</evidence>
<feature type="repeat" description="TPR" evidence="7">
    <location>
        <begin position="415"/>
        <end position="448"/>
    </location>
</feature>
<dbReference type="InterPro" id="IPR050768">
    <property type="entry name" value="UPF0353/GerABKA_families"/>
</dbReference>
<keyword evidence="1" id="KW-1003">Cell membrane</keyword>
<evidence type="ECO:0000313" key="12">
    <source>
        <dbReference type="Proteomes" id="UP000324143"/>
    </source>
</evidence>
<dbReference type="AlphaFoldDB" id="A0A5D0ME76"/>
<feature type="compositionally biased region" description="Basic residues" evidence="8">
    <location>
        <begin position="467"/>
        <end position="478"/>
    </location>
</feature>
<dbReference type="PANTHER" id="PTHR22550:SF5">
    <property type="entry name" value="LEUCINE ZIPPER PROTEIN 4"/>
    <property type="match status" value="1"/>
</dbReference>
<evidence type="ECO:0000256" key="8">
    <source>
        <dbReference type="SAM" id="MobiDB-lite"/>
    </source>
</evidence>
<feature type="domain" description="VWFA" evidence="10">
    <location>
        <begin position="86"/>
        <end position="285"/>
    </location>
</feature>
<feature type="transmembrane region" description="Helical" evidence="9">
    <location>
        <begin position="330"/>
        <end position="347"/>
    </location>
</feature>
<dbReference type="InterPro" id="IPR036465">
    <property type="entry name" value="vWFA_dom_sf"/>
</dbReference>
<dbReference type="PANTHER" id="PTHR22550">
    <property type="entry name" value="SPORE GERMINATION PROTEIN"/>
    <property type="match status" value="1"/>
</dbReference>
<keyword evidence="6 9" id="KW-0472">Membrane</keyword>
<dbReference type="SUPFAM" id="SSF48452">
    <property type="entry name" value="TPR-like"/>
    <property type="match status" value="1"/>
</dbReference>
<comment type="caution">
    <text evidence="11">The sequence shown here is derived from an EMBL/GenBank/DDBJ whole genome shotgun (WGS) entry which is preliminary data.</text>
</comment>
<reference evidence="11" key="1">
    <citation type="submission" date="2019-08" db="EMBL/GenBank/DDBJ databases">
        <title>Genomic characterization of a novel candidate phylum (ARYD3) from a high temperature, high salinity tertiary oil reservoir in north central Oklahoma, USA.</title>
        <authorList>
            <person name="Youssef N.H."/>
            <person name="Yadav A."/>
            <person name="Elshahed M.S."/>
        </authorList>
    </citation>
    <scope>NUCLEOTIDE SEQUENCE [LARGE SCALE GENOMIC DNA]</scope>
    <source>
        <strain evidence="11">ARYD3</strain>
    </source>
</reference>
<dbReference type="InterPro" id="IPR011990">
    <property type="entry name" value="TPR-like_helical_dom_sf"/>
</dbReference>